<accession>A0A090QUJ1</accession>
<keyword evidence="1" id="KW-0560">Oxidoreductase</keyword>
<dbReference type="SUPFAM" id="SSF69336">
    <property type="entry name" value="Alpha subunit of glutamate synthase, C-terminal domain"/>
    <property type="match status" value="1"/>
</dbReference>
<organism evidence="1 2">
    <name type="scientific">Photobacterium aphoticum</name>
    <dbReference type="NCBI Taxonomy" id="754436"/>
    <lineage>
        <taxon>Bacteria</taxon>
        <taxon>Pseudomonadati</taxon>
        <taxon>Pseudomonadota</taxon>
        <taxon>Gammaproteobacteria</taxon>
        <taxon>Vibrionales</taxon>
        <taxon>Vibrionaceae</taxon>
        <taxon>Photobacterium</taxon>
    </lineage>
</organism>
<dbReference type="eggNOG" id="COG0070">
    <property type="taxonomic scope" value="Bacteria"/>
</dbReference>
<dbReference type="EC" id="1.4.1.13" evidence="1"/>
<proteinExistence type="predicted"/>
<dbReference type="EMBL" id="BBMN01000009">
    <property type="protein sequence ID" value="GAL05928.1"/>
    <property type="molecule type" value="Genomic_DNA"/>
</dbReference>
<dbReference type="AlphaFoldDB" id="A0A090QUJ1"/>
<evidence type="ECO:0000313" key="2">
    <source>
        <dbReference type="Proteomes" id="UP000029227"/>
    </source>
</evidence>
<reference evidence="1 2" key="1">
    <citation type="journal article" date="2014" name="Genome Announc.">
        <title>Draft Genome Sequences of Two Vibrionaceae Species, Vibrio ponticus C121 and Photobacterium aphoticum C119, Isolated as Coral Reef Microbiota.</title>
        <authorList>
            <person name="Al-saari N."/>
            <person name="Meirelles P.M."/>
            <person name="Mino S."/>
            <person name="Suda W."/>
            <person name="Oshima K."/>
            <person name="Hattori M."/>
            <person name="Ohkuma M."/>
            <person name="Thompson F.L."/>
            <person name="Gomez-Gil B."/>
            <person name="Sawabe T."/>
            <person name="Sawabe T."/>
        </authorList>
    </citation>
    <scope>NUCLEOTIDE SEQUENCE [LARGE SCALE GENOMIC DNA]</scope>
    <source>
        <strain evidence="1 2">JCM 19237</strain>
    </source>
</reference>
<dbReference type="GO" id="GO:0004355">
    <property type="term" value="F:glutamate synthase (NADPH) activity"/>
    <property type="evidence" value="ECO:0007669"/>
    <property type="project" value="UniProtKB-EC"/>
</dbReference>
<dbReference type="Proteomes" id="UP000029227">
    <property type="component" value="Unassembled WGS sequence"/>
</dbReference>
<comment type="caution">
    <text evidence="1">The sequence shown here is derived from an EMBL/GenBank/DDBJ whole genome shotgun (WGS) entry which is preliminary data.</text>
</comment>
<evidence type="ECO:0000313" key="1">
    <source>
        <dbReference type="EMBL" id="GAL05928.1"/>
    </source>
</evidence>
<dbReference type="Gene3D" id="2.160.20.60">
    <property type="entry name" value="Glutamate synthase, alpha subunit, C-terminal domain"/>
    <property type="match status" value="1"/>
</dbReference>
<dbReference type="STRING" id="754436.JCM19237_1568"/>
<protein>
    <submittedName>
        <fullName evidence="1">Glutamate synthase [NADPH] large chain</fullName>
        <ecNumber evidence="1">1.4.1.13</ecNumber>
    </submittedName>
</protein>
<gene>
    <name evidence="1" type="ORF">JCM19237_1568</name>
</gene>
<name>A0A090QUJ1_9GAMM</name>
<sequence length="72" mass="8125">MPLADLHIHQEHLRGLIDQHLALTGSDRAQAILADFDRWIPQFYLAKPKSADVNTLLGHQSRSTAELRVQAQ</sequence>
<dbReference type="InterPro" id="IPR036485">
    <property type="entry name" value="Glu_synth_asu_C_sf"/>
</dbReference>